<name>A0A074ZTY9_OPIVI</name>
<organism evidence="1 2">
    <name type="scientific">Opisthorchis viverrini</name>
    <name type="common">Southeast Asian liver fluke</name>
    <dbReference type="NCBI Taxonomy" id="6198"/>
    <lineage>
        <taxon>Eukaryota</taxon>
        <taxon>Metazoa</taxon>
        <taxon>Spiralia</taxon>
        <taxon>Lophotrochozoa</taxon>
        <taxon>Platyhelminthes</taxon>
        <taxon>Trematoda</taxon>
        <taxon>Digenea</taxon>
        <taxon>Opisthorchiida</taxon>
        <taxon>Opisthorchiata</taxon>
        <taxon>Opisthorchiidae</taxon>
        <taxon>Opisthorchis</taxon>
    </lineage>
</organism>
<dbReference type="GeneID" id="20316946"/>
<evidence type="ECO:0000313" key="1">
    <source>
        <dbReference type="EMBL" id="KER30948.1"/>
    </source>
</evidence>
<dbReference type="KEGG" id="ovi:T265_02758"/>
<dbReference type="RefSeq" id="XP_009165337.1">
    <property type="nucleotide sequence ID" value="XM_009167073.1"/>
</dbReference>
<proteinExistence type="predicted"/>
<reference evidence="1 2" key="1">
    <citation type="submission" date="2013-11" db="EMBL/GenBank/DDBJ databases">
        <title>Opisthorchis viverrini - life in the bile duct.</title>
        <authorList>
            <person name="Young N.D."/>
            <person name="Nagarajan N."/>
            <person name="Lin S.J."/>
            <person name="Korhonen P.K."/>
            <person name="Jex A.R."/>
            <person name="Hall R.S."/>
            <person name="Safavi-Hemami H."/>
            <person name="Kaewkong W."/>
            <person name="Bertrand D."/>
            <person name="Gao S."/>
            <person name="Seet Q."/>
            <person name="Wongkham S."/>
            <person name="Teh B.T."/>
            <person name="Wongkham C."/>
            <person name="Intapan P.M."/>
            <person name="Maleewong W."/>
            <person name="Yang X."/>
            <person name="Hu M."/>
            <person name="Wang Z."/>
            <person name="Hofmann A."/>
            <person name="Sternberg P.W."/>
            <person name="Tan P."/>
            <person name="Wang J."/>
            <person name="Gasser R.B."/>
        </authorList>
    </citation>
    <scope>NUCLEOTIDE SEQUENCE [LARGE SCALE GENOMIC DNA]</scope>
</reference>
<dbReference type="Proteomes" id="UP000054324">
    <property type="component" value="Unassembled WGS sequence"/>
</dbReference>
<dbReference type="AlphaFoldDB" id="A0A074ZTY9"/>
<evidence type="ECO:0000313" key="2">
    <source>
        <dbReference type="Proteomes" id="UP000054324"/>
    </source>
</evidence>
<accession>A0A074ZTY9</accession>
<dbReference type="CTD" id="20316946"/>
<keyword evidence="2" id="KW-1185">Reference proteome</keyword>
<gene>
    <name evidence="1" type="ORF">T265_02758</name>
</gene>
<sequence length="369" mass="40664">MSVLPWPDLPLFEWFIHTVPGWRHYNIWVPTNVSGVLVVSFYPDGLSECLEVYTPRNDCGFQINHGGTAVKHRRVALRAGYSRAGKLKYAIADASLLKLARFPAFTLPPPHIRVPSPQAQVPGLTSPCVTSICRLCTFEFSNNFEPRKPVYFTAFNVRTLKQAGQQVALAHPLDTLCIDVCCLSETRIQDASSVTELTAPHSVSGSGCAPLVVQRPVQIDMLRCPLLQRAESSDIVAVAGGINTQVGRLSAAEARLGGRPGLDTRSTGNGDRLLQMCVDYRLFLCSTHFRNTVAVDLFAELGNWLANVSSPYEEASSVRPQLLPTCLVNIRLFIRSMLSCLPLFKLLSLLHHHFDNVYPGSQNAFGLHP</sequence>
<dbReference type="EMBL" id="KL596653">
    <property type="protein sequence ID" value="KER30948.1"/>
    <property type="molecule type" value="Genomic_DNA"/>
</dbReference>
<dbReference type="OrthoDB" id="6272694at2759"/>
<protein>
    <submittedName>
        <fullName evidence="1">Uncharacterized protein</fullName>
    </submittedName>
</protein>